<keyword evidence="2" id="KW-1185">Reference proteome</keyword>
<sequence>MEETKVTAALPTATVEMTVREHRDGGSDVMTISIRATPSFQSFGEAFRPAALMWADPVGLWMRMAALAWQPWLDLAGSAARRLPKPDGPATR</sequence>
<evidence type="ECO:0000313" key="1">
    <source>
        <dbReference type="EMBL" id="QQP88384.1"/>
    </source>
</evidence>
<protein>
    <submittedName>
        <fullName evidence="1">Uncharacterized protein</fullName>
    </submittedName>
</protein>
<dbReference type="RefSeq" id="WP_201073155.1">
    <property type="nucleotide sequence ID" value="NZ_CP067420.1"/>
</dbReference>
<name>A0ABX7B3I6_9PROT</name>
<dbReference type="EMBL" id="CP067420">
    <property type="protein sequence ID" value="QQP88384.1"/>
    <property type="molecule type" value="Genomic_DNA"/>
</dbReference>
<gene>
    <name evidence="1" type="ORF">IGS68_20400</name>
</gene>
<reference evidence="1" key="1">
    <citation type="submission" date="2021-02" db="EMBL/GenBank/DDBJ databases">
        <title>Skermanella TT6 skin isolate.</title>
        <authorList>
            <person name="Lee K."/>
            <person name="Ganzorig M."/>
        </authorList>
    </citation>
    <scope>NUCLEOTIDE SEQUENCE</scope>
    <source>
        <strain evidence="1">TT6</strain>
    </source>
</reference>
<proteinExistence type="predicted"/>
<organism evidence="1 2">
    <name type="scientific">Skermanella cutis</name>
    <dbReference type="NCBI Taxonomy" id="2775420"/>
    <lineage>
        <taxon>Bacteria</taxon>
        <taxon>Pseudomonadati</taxon>
        <taxon>Pseudomonadota</taxon>
        <taxon>Alphaproteobacteria</taxon>
        <taxon>Rhodospirillales</taxon>
        <taxon>Azospirillaceae</taxon>
        <taxon>Skermanella</taxon>
    </lineage>
</organism>
<evidence type="ECO:0000313" key="2">
    <source>
        <dbReference type="Proteomes" id="UP000595197"/>
    </source>
</evidence>
<dbReference type="Proteomes" id="UP000595197">
    <property type="component" value="Chromosome"/>
</dbReference>
<accession>A0ABX7B3I6</accession>